<dbReference type="Pfam" id="PF04819">
    <property type="entry name" value="DUF716"/>
    <property type="match status" value="1"/>
</dbReference>
<evidence type="ECO:0000256" key="8">
    <source>
        <dbReference type="SAM" id="Phobius"/>
    </source>
</evidence>
<feature type="transmembrane region" description="Helical" evidence="8">
    <location>
        <begin position="379"/>
        <end position="398"/>
    </location>
</feature>
<keyword evidence="10" id="KW-1185">Reference proteome</keyword>
<feature type="region of interest" description="Disordered" evidence="7">
    <location>
        <begin position="337"/>
        <end position="359"/>
    </location>
</feature>
<comment type="subcellular location">
    <subcellularLocation>
        <location evidence="1">Membrane</location>
        <topology evidence="1">Multi-pass membrane protein</topology>
    </subcellularLocation>
</comment>
<reference evidence="9" key="1">
    <citation type="journal article" date="2021" name="bioRxiv">
        <title>Whole Genome Assembly and Annotation of Northern Wild Rice, Zizania palustris L., Supports a Whole Genome Duplication in the Zizania Genus.</title>
        <authorList>
            <person name="Haas M."/>
            <person name="Kono T."/>
            <person name="Macchietto M."/>
            <person name="Millas R."/>
            <person name="McGilp L."/>
            <person name="Shao M."/>
            <person name="Duquette J."/>
            <person name="Hirsch C.N."/>
            <person name="Kimball J."/>
        </authorList>
    </citation>
    <scope>NUCLEOTIDE SEQUENCE</scope>
    <source>
        <tissue evidence="9">Fresh leaf tissue</tissue>
    </source>
</reference>
<name>A0A8J5VEL8_ZIZPA</name>
<dbReference type="Pfam" id="PF00153">
    <property type="entry name" value="Mito_carr"/>
    <property type="match status" value="3"/>
</dbReference>
<sequence>MGTQVGHVAPGAGFLVIGLWQLFNHIRLFALRPSSYAAPVWFPVRGVRYLELGLVIVGTVASILMELVIGPARHQPFDDDGTIPSYHLHNFEHASISLALLVFAAVTIHMDRVRAPMRDAVSQLVAAAAFAQQLLIFHLHSADHMGVEGQFHWLLQTVIAVTLATTLLGIPCPRSFAVSLVRSASLVFQGVWFIVMGVMLWTPPLIPKGCFLNYEEGHDVVRCRTDEALHRAKSLVNLQFSWYLTGTVVFVVVLYLQLIKRYPEEPRYVPLVKGSGDGRFSIGDDDEDDLEAAKGGIGHVASGGNPMEIDSRGIAYRSCACAIVRRAAFFPVSRHGGEAIDRPKEPPPPSEAAAEKVDGSQELQLPAEIDWDRLDKWRFFVLGAGLFSAVSTALYPAVVLKTRLQVAPAPPPAHAASGAALPPSAAAAATAILRREGPLAFYRGFATSLAGTVPARALYMGALEATRSAIGPAALRLGAPEPAASAAAGAAAGLAAAVAAQVVWTPVDVISQRLMVQGNPCPSSRYRGGLDAFRKIVASEGLRGLYRGFGMSILTYAPSNAVWWATYSLSQKTIWSGIGCYLCEYGVGVQEIDAGEGDSSLQPGYKTVMVVQGVSAAMAGGAAALVTMPLDTIKTRMQVMDGGGEPITVGRTVQRLIKEGGWGACYRGLGPRWASMSLSATTMITTYEFLKRLSAKGQESFDDEKKNRR</sequence>
<feature type="transmembrane region" description="Helical" evidence="8">
    <location>
        <begin position="52"/>
        <end position="70"/>
    </location>
</feature>
<dbReference type="AlphaFoldDB" id="A0A8J5VEL8"/>
<evidence type="ECO:0000256" key="2">
    <source>
        <dbReference type="ARBA" id="ARBA00006948"/>
    </source>
</evidence>
<reference evidence="9" key="2">
    <citation type="submission" date="2021-02" db="EMBL/GenBank/DDBJ databases">
        <authorList>
            <person name="Kimball J.A."/>
            <person name="Haas M.W."/>
            <person name="Macchietto M."/>
            <person name="Kono T."/>
            <person name="Duquette J."/>
            <person name="Shao M."/>
        </authorList>
    </citation>
    <scope>NUCLEOTIDE SEQUENCE</scope>
    <source>
        <tissue evidence="9">Fresh leaf tissue</tissue>
    </source>
</reference>
<evidence type="ECO:0000256" key="7">
    <source>
        <dbReference type="SAM" id="MobiDB-lite"/>
    </source>
</evidence>
<dbReference type="PANTHER" id="PTHR46080">
    <property type="entry name" value="MITOCHONDRIAL SUBSTRATE CARRIER FAMILY PROTEIN J"/>
    <property type="match status" value="1"/>
</dbReference>
<feature type="repeat" description="Solcar" evidence="6">
    <location>
        <begin position="607"/>
        <end position="693"/>
    </location>
</feature>
<evidence type="ECO:0000256" key="1">
    <source>
        <dbReference type="ARBA" id="ARBA00004141"/>
    </source>
</evidence>
<protein>
    <submittedName>
        <fullName evidence="9">Uncharacterized protein</fullName>
    </submittedName>
</protein>
<accession>A0A8J5VEL8</accession>
<dbReference type="PROSITE" id="PS50920">
    <property type="entry name" value="SOLCAR"/>
    <property type="match status" value="3"/>
</dbReference>
<dbReference type="GO" id="GO:0016020">
    <property type="term" value="C:membrane"/>
    <property type="evidence" value="ECO:0007669"/>
    <property type="project" value="UniProtKB-SubCell"/>
</dbReference>
<feature type="transmembrane region" description="Helical" evidence="8">
    <location>
        <begin position="12"/>
        <end position="31"/>
    </location>
</feature>
<comment type="caution">
    <text evidence="9">The sequence shown here is derived from an EMBL/GenBank/DDBJ whole genome shotgun (WGS) entry which is preliminary data.</text>
</comment>
<feature type="repeat" description="Solcar" evidence="6">
    <location>
        <begin position="484"/>
        <end position="573"/>
    </location>
</feature>
<evidence type="ECO:0000313" key="9">
    <source>
        <dbReference type="EMBL" id="KAG8056911.1"/>
    </source>
</evidence>
<dbReference type="InterPro" id="IPR018108">
    <property type="entry name" value="MCP_transmembrane"/>
</dbReference>
<keyword evidence="5 6" id="KW-0472">Membrane</keyword>
<evidence type="ECO:0000256" key="4">
    <source>
        <dbReference type="ARBA" id="ARBA00022989"/>
    </source>
</evidence>
<keyword evidence="4 8" id="KW-1133">Transmembrane helix</keyword>
<dbReference type="Proteomes" id="UP000729402">
    <property type="component" value="Unassembled WGS sequence"/>
</dbReference>
<feature type="transmembrane region" description="Helical" evidence="8">
    <location>
        <begin position="120"/>
        <end position="139"/>
    </location>
</feature>
<gene>
    <name evidence="9" type="ORF">GUJ93_ZPchr0002g26454</name>
</gene>
<evidence type="ECO:0000256" key="6">
    <source>
        <dbReference type="PROSITE-ProRule" id="PRU00282"/>
    </source>
</evidence>
<organism evidence="9 10">
    <name type="scientific">Zizania palustris</name>
    <name type="common">Northern wild rice</name>
    <dbReference type="NCBI Taxonomy" id="103762"/>
    <lineage>
        <taxon>Eukaryota</taxon>
        <taxon>Viridiplantae</taxon>
        <taxon>Streptophyta</taxon>
        <taxon>Embryophyta</taxon>
        <taxon>Tracheophyta</taxon>
        <taxon>Spermatophyta</taxon>
        <taxon>Magnoliopsida</taxon>
        <taxon>Liliopsida</taxon>
        <taxon>Poales</taxon>
        <taxon>Poaceae</taxon>
        <taxon>BOP clade</taxon>
        <taxon>Oryzoideae</taxon>
        <taxon>Oryzeae</taxon>
        <taxon>Zizaniinae</taxon>
        <taxon>Zizania</taxon>
    </lineage>
</organism>
<comment type="similarity">
    <text evidence="2">Belongs to the TMEM45 family.</text>
</comment>
<dbReference type="PANTHER" id="PTHR46080:SF21">
    <property type="entry name" value="OS09G0444700 PROTEIN"/>
    <property type="match status" value="1"/>
</dbReference>
<evidence type="ECO:0000313" key="10">
    <source>
        <dbReference type="Proteomes" id="UP000729402"/>
    </source>
</evidence>
<evidence type="ECO:0000256" key="5">
    <source>
        <dbReference type="ARBA" id="ARBA00023136"/>
    </source>
</evidence>
<proteinExistence type="inferred from homology"/>
<feature type="transmembrane region" description="Helical" evidence="8">
    <location>
        <begin position="151"/>
        <end position="172"/>
    </location>
</feature>
<feature type="repeat" description="Solcar" evidence="6">
    <location>
        <begin position="375"/>
        <end position="469"/>
    </location>
</feature>
<feature type="transmembrane region" description="Helical" evidence="8">
    <location>
        <begin position="240"/>
        <end position="258"/>
    </location>
</feature>
<feature type="transmembrane region" description="Helical" evidence="8">
    <location>
        <begin position="184"/>
        <end position="202"/>
    </location>
</feature>
<evidence type="ECO:0000256" key="3">
    <source>
        <dbReference type="ARBA" id="ARBA00022692"/>
    </source>
</evidence>
<dbReference type="InterPro" id="IPR006904">
    <property type="entry name" value="DUF716"/>
</dbReference>
<feature type="transmembrane region" description="Helical" evidence="8">
    <location>
        <begin position="90"/>
        <end position="108"/>
    </location>
</feature>
<dbReference type="EMBL" id="JAAALK010000287">
    <property type="protein sequence ID" value="KAG8056911.1"/>
    <property type="molecule type" value="Genomic_DNA"/>
</dbReference>
<keyword evidence="3 6" id="KW-0812">Transmembrane</keyword>
<dbReference type="OrthoDB" id="551896at2759"/>